<accession>A0A6G1JY79</accession>
<evidence type="ECO:0000313" key="4">
    <source>
        <dbReference type="Proteomes" id="UP000799428"/>
    </source>
</evidence>
<dbReference type="InterPro" id="IPR001466">
    <property type="entry name" value="Beta-lactam-related"/>
</dbReference>
<dbReference type="InterPro" id="IPR058664">
    <property type="entry name" value="ARB_00930-like_C"/>
</dbReference>
<dbReference type="InterPro" id="IPR012338">
    <property type="entry name" value="Beta-lactam/transpept-like"/>
</dbReference>
<evidence type="ECO:0000259" key="2">
    <source>
        <dbReference type="Pfam" id="PF26335"/>
    </source>
</evidence>
<name>A0A6G1JY79_9PLEO</name>
<feature type="domain" description="Beta-lactamase-related" evidence="1">
    <location>
        <begin position="72"/>
        <end position="386"/>
    </location>
</feature>
<dbReference type="SUPFAM" id="SSF56601">
    <property type="entry name" value="beta-lactamase/transpeptidase-like"/>
    <property type="match status" value="1"/>
</dbReference>
<gene>
    <name evidence="3" type="ORF">K504DRAFT_388152</name>
</gene>
<dbReference type="EMBL" id="MU005779">
    <property type="protein sequence ID" value="KAF2705171.1"/>
    <property type="molecule type" value="Genomic_DNA"/>
</dbReference>
<evidence type="ECO:0000313" key="3">
    <source>
        <dbReference type="EMBL" id="KAF2705171.1"/>
    </source>
</evidence>
<feature type="non-terminal residue" evidence="3">
    <location>
        <position position="1"/>
    </location>
</feature>
<dbReference type="PANTHER" id="PTHR22935">
    <property type="entry name" value="PENICILLIN-BINDING PROTEIN"/>
    <property type="match status" value="1"/>
</dbReference>
<reference evidence="3" key="1">
    <citation type="journal article" date="2020" name="Stud. Mycol.">
        <title>101 Dothideomycetes genomes: a test case for predicting lifestyles and emergence of pathogens.</title>
        <authorList>
            <person name="Haridas S."/>
            <person name="Albert R."/>
            <person name="Binder M."/>
            <person name="Bloem J."/>
            <person name="Labutti K."/>
            <person name="Salamov A."/>
            <person name="Andreopoulos B."/>
            <person name="Baker S."/>
            <person name="Barry K."/>
            <person name="Bills G."/>
            <person name="Bluhm B."/>
            <person name="Cannon C."/>
            <person name="Castanera R."/>
            <person name="Culley D."/>
            <person name="Daum C."/>
            <person name="Ezra D."/>
            <person name="Gonzalez J."/>
            <person name="Henrissat B."/>
            <person name="Kuo A."/>
            <person name="Liang C."/>
            <person name="Lipzen A."/>
            <person name="Lutzoni F."/>
            <person name="Magnuson J."/>
            <person name="Mondo S."/>
            <person name="Nolan M."/>
            <person name="Ohm R."/>
            <person name="Pangilinan J."/>
            <person name="Park H.-J."/>
            <person name="Ramirez L."/>
            <person name="Alfaro M."/>
            <person name="Sun H."/>
            <person name="Tritt A."/>
            <person name="Yoshinaga Y."/>
            <person name="Zwiers L.-H."/>
            <person name="Turgeon B."/>
            <person name="Goodwin S."/>
            <person name="Spatafora J."/>
            <person name="Crous P."/>
            <person name="Grigoriev I."/>
        </authorList>
    </citation>
    <scope>NUCLEOTIDE SEQUENCE</scope>
    <source>
        <strain evidence="3">CBS 279.74</strain>
    </source>
</reference>
<dbReference type="PANTHER" id="PTHR22935:SF97">
    <property type="entry name" value="BETA-LACTAMASE-RELATED DOMAIN-CONTAINING PROTEIN"/>
    <property type="match status" value="1"/>
</dbReference>
<evidence type="ECO:0000259" key="1">
    <source>
        <dbReference type="Pfam" id="PF00144"/>
    </source>
</evidence>
<dbReference type="OrthoDB" id="10250282at2759"/>
<dbReference type="Proteomes" id="UP000799428">
    <property type="component" value="Unassembled WGS sequence"/>
</dbReference>
<feature type="domain" description="Beta-lactamase-like ARB-00930-like C-terminal" evidence="2">
    <location>
        <begin position="408"/>
        <end position="562"/>
    </location>
</feature>
<dbReference type="Pfam" id="PF00144">
    <property type="entry name" value="Beta-lactamase"/>
    <property type="match status" value="1"/>
</dbReference>
<organism evidence="3 4">
    <name type="scientific">Pleomassaria siparia CBS 279.74</name>
    <dbReference type="NCBI Taxonomy" id="1314801"/>
    <lineage>
        <taxon>Eukaryota</taxon>
        <taxon>Fungi</taxon>
        <taxon>Dikarya</taxon>
        <taxon>Ascomycota</taxon>
        <taxon>Pezizomycotina</taxon>
        <taxon>Dothideomycetes</taxon>
        <taxon>Pleosporomycetidae</taxon>
        <taxon>Pleosporales</taxon>
        <taxon>Pleomassariaceae</taxon>
        <taxon>Pleomassaria</taxon>
    </lineage>
</organism>
<protein>
    <submittedName>
        <fullName evidence="3">Beta-lactamase/transpeptidase-like protein</fullName>
    </submittedName>
</protein>
<dbReference type="AlphaFoldDB" id="A0A6G1JY79"/>
<dbReference type="InterPro" id="IPR051478">
    <property type="entry name" value="Beta-lactamase-like_AB/R"/>
</dbReference>
<keyword evidence="4" id="KW-1185">Reference proteome</keyword>
<dbReference type="Pfam" id="PF26335">
    <property type="entry name" value="ARB_00930_C"/>
    <property type="match status" value="1"/>
</dbReference>
<dbReference type="Gene3D" id="3.40.710.10">
    <property type="entry name" value="DD-peptidase/beta-lactamase superfamily"/>
    <property type="match status" value="1"/>
</dbReference>
<proteinExistence type="predicted"/>
<sequence length="564" mass="62229">IGPEFPPPTDLANHPVWKKAIQDITATFDYIDTSNITGIDKFSYSIQVFSTNPGPATLWERYRTAKNLPSNTAGVKTVDGDTVYRLGSLTKLYTVLAWLAELGDEHWNQPITKYIPELIKYPTDSTAPNFDAVKNTAWKDITIGSLASQVSGLGRDCESHHLRMETHIRKCIANKGLDRWNTWGIHRNKWFARSLVEFIEGLNIMYPSVPPWQTPTYSNTAYQLFAYAMENVSGKRFTSILTDRIIKPMGLNRTYYTKPADSVGILPGNNTETFWDVSLGDAGPGGNMYSSANDLSTFGRSILSSKVIKPSLTRRWLQPAIFSADVLASVGAPWGVRRIQLDKENQPHRTLTVFTKAGTFQKYTSFITLLKDFNIGFTIMMAGEPAISNFGGADLLGTTLIPAFQAVARDSADRLFSGHYVSKDVQNGETINSTLTINTEAGKPGLGIVSWISNGTDMLDVAIKLGLGTTANLVRPEGRLYYSQLEAKTESGKRQAFKAVFEETGYPGLGQPLFSTDCGQWVSVTATTYGSLPLDEFVFNFDSSGKVVSVINLALRMTLYKTGN</sequence>